<evidence type="ECO:0000313" key="1">
    <source>
        <dbReference type="EMBL" id="MBB6522436.1"/>
    </source>
</evidence>
<dbReference type="AlphaFoldDB" id="A0A7X0MW76"/>
<dbReference type="PIRSF" id="PIRSF028538">
    <property type="entry name" value="DUF1820"/>
    <property type="match status" value="1"/>
</dbReference>
<comment type="caution">
    <text evidence="1">The sequence shown here is derived from an EMBL/GenBank/DDBJ whole genome shotgun (WGS) entry which is preliminary data.</text>
</comment>
<organism evidence="1 2">
    <name type="scientific">Pseudoteredinibacter isoporae</name>
    <dbReference type="NCBI Taxonomy" id="570281"/>
    <lineage>
        <taxon>Bacteria</taxon>
        <taxon>Pseudomonadati</taxon>
        <taxon>Pseudomonadota</taxon>
        <taxon>Gammaproteobacteria</taxon>
        <taxon>Cellvibrionales</taxon>
        <taxon>Cellvibrionaceae</taxon>
        <taxon>Pseudoteredinibacter</taxon>
    </lineage>
</organism>
<dbReference type="Proteomes" id="UP000528457">
    <property type="component" value="Unassembled WGS sequence"/>
</dbReference>
<accession>A0A7X0MW76</accession>
<name>A0A7X0MW76_9GAMM</name>
<evidence type="ECO:0008006" key="3">
    <source>
        <dbReference type="Google" id="ProtNLM"/>
    </source>
</evidence>
<dbReference type="InterPro" id="IPR014949">
    <property type="entry name" value="DUF1820"/>
</dbReference>
<dbReference type="EMBL" id="JACHHT010000002">
    <property type="protein sequence ID" value="MBB6522436.1"/>
    <property type="molecule type" value="Genomic_DNA"/>
</dbReference>
<keyword evidence="2" id="KW-1185">Reference proteome</keyword>
<gene>
    <name evidence="1" type="ORF">HNR48_002721</name>
</gene>
<reference evidence="1 2" key="1">
    <citation type="submission" date="2020-08" db="EMBL/GenBank/DDBJ databases">
        <title>Genomic Encyclopedia of Type Strains, Phase IV (KMG-IV): sequencing the most valuable type-strain genomes for metagenomic binning, comparative biology and taxonomic classification.</title>
        <authorList>
            <person name="Goeker M."/>
        </authorList>
    </citation>
    <scope>NUCLEOTIDE SEQUENCE [LARGE SCALE GENOMIC DNA]</scope>
    <source>
        <strain evidence="1 2">DSM 22368</strain>
    </source>
</reference>
<dbReference type="InParanoid" id="A0A7X0MW76"/>
<dbReference type="RefSeq" id="WP_166845891.1">
    <property type="nucleotide sequence ID" value="NZ_JAAONY010000002.1"/>
</dbReference>
<protein>
    <recommendedName>
        <fullName evidence="3">DUF1820 family protein</fullName>
    </recommendedName>
</protein>
<sequence length="110" mass="12522">MAEQSFYKVIFYNQSQVYEVYARAIYQSEMYGFIEVEEFVFGERSQLLVDPGEEKLKNEFASVKRSFIPMQAIIRIDEVEQQGTGKVTDVAPGDKIAQFPTMPGKPAPAE</sequence>
<evidence type="ECO:0000313" key="2">
    <source>
        <dbReference type="Proteomes" id="UP000528457"/>
    </source>
</evidence>
<dbReference type="Pfam" id="PF08850">
    <property type="entry name" value="DUF1820"/>
    <property type="match status" value="1"/>
</dbReference>
<proteinExistence type="predicted"/>